<feature type="region of interest" description="Disordered" evidence="1">
    <location>
        <begin position="73"/>
        <end position="107"/>
    </location>
</feature>
<dbReference type="AlphaFoldDB" id="A0A251SQI1"/>
<name>A0A251SQI1_HELAN</name>
<organism evidence="3 4">
    <name type="scientific">Helianthus annuus</name>
    <name type="common">Common sunflower</name>
    <dbReference type="NCBI Taxonomy" id="4232"/>
    <lineage>
        <taxon>Eukaryota</taxon>
        <taxon>Viridiplantae</taxon>
        <taxon>Streptophyta</taxon>
        <taxon>Embryophyta</taxon>
        <taxon>Tracheophyta</taxon>
        <taxon>Spermatophyta</taxon>
        <taxon>Magnoliopsida</taxon>
        <taxon>eudicotyledons</taxon>
        <taxon>Gunneridae</taxon>
        <taxon>Pentapetalae</taxon>
        <taxon>asterids</taxon>
        <taxon>campanulids</taxon>
        <taxon>Asterales</taxon>
        <taxon>Asteraceae</taxon>
        <taxon>Asteroideae</taxon>
        <taxon>Heliantheae alliance</taxon>
        <taxon>Heliantheae</taxon>
        <taxon>Helianthus</taxon>
    </lineage>
</organism>
<dbReference type="Gramene" id="mRNA:HanXRQr2_Chr09g0397581">
    <property type="protein sequence ID" value="mRNA:HanXRQr2_Chr09g0397581"/>
    <property type="gene ID" value="HanXRQr2_Chr09g0397581"/>
</dbReference>
<evidence type="ECO:0000313" key="4">
    <source>
        <dbReference type="Proteomes" id="UP000215914"/>
    </source>
</evidence>
<evidence type="ECO:0000313" key="2">
    <source>
        <dbReference type="EMBL" id="KAF5791685.1"/>
    </source>
</evidence>
<feature type="region of interest" description="Disordered" evidence="1">
    <location>
        <begin position="1"/>
        <end position="52"/>
    </location>
</feature>
<proteinExistence type="predicted"/>
<accession>A0A251SQI1</accession>
<feature type="compositionally biased region" description="Polar residues" evidence="1">
    <location>
        <begin position="84"/>
        <end position="94"/>
    </location>
</feature>
<dbReference type="EMBL" id="MNCJ02000324">
    <property type="protein sequence ID" value="KAF5791685.1"/>
    <property type="molecule type" value="Genomic_DNA"/>
</dbReference>
<gene>
    <name evidence="3" type="ORF">HannXRQ_Chr14g0460451</name>
    <name evidence="2" type="ORF">HanXRQr2_Chr09g0397581</name>
</gene>
<protein>
    <submittedName>
        <fullName evidence="3">Uncharacterized protein</fullName>
    </submittedName>
</protein>
<dbReference type="InParanoid" id="A0A251SQI1"/>
<reference evidence="2 4" key="1">
    <citation type="journal article" date="2017" name="Nature">
        <title>The sunflower genome provides insights into oil metabolism, flowering and Asterid evolution.</title>
        <authorList>
            <person name="Badouin H."/>
            <person name="Gouzy J."/>
            <person name="Grassa C.J."/>
            <person name="Murat F."/>
            <person name="Staton S.E."/>
            <person name="Cottret L."/>
            <person name="Lelandais-Briere C."/>
            <person name="Owens G.L."/>
            <person name="Carrere S."/>
            <person name="Mayjonade B."/>
            <person name="Legrand L."/>
            <person name="Gill N."/>
            <person name="Kane N.C."/>
            <person name="Bowers J.E."/>
            <person name="Hubner S."/>
            <person name="Bellec A."/>
            <person name="Berard A."/>
            <person name="Berges H."/>
            <person name="Blanchet N."/>
            <person name="Boniface M.C."/>
            <person name="Brunel D."/>
            <person name="Catrice O."/>
            <person name="Chaidir N."/>
            <person name="Claudel C."/>
            <person name="Donnadieu C."/>
            <person name="Faraut T."/>
            <person name="Fievet G."/>
            <person name="Helmstetter N."/>
            <person name="King M."/>
            <person name="Knapp S.J."/>
            <person name="Lai Z."/>
            <person name="Le Paslier M.C."/>
            <person name="Lippi Y."/>
            <person name="Lorenzon L."/>
            <person name="Mandel J.R."/>
            <person name="Marage G."/>
            <person name="Marchand G."/>
            <person name="Marquand E."/>
            <person name="Bret-Mestries E."/>
            <person name="Morien E."/>
            <person name="Nambeesan S."/>
            <person name="Nguyen T."/>
            <person name="Pegot-Espagnet P."/>
            <person name="Pouilly N."/>
            <person name="Raftis F."/>
            <person name="Sallet E."/>
            <person name="Schiex T."/>
            <person name="Thomas J."/>
            <person name="Vandecasteele C."/>
            <person name="Vares D."/>
            <person name="Vear F."/>
            <person name="Vautrin S."/>
            <person name="Crespi M."/>
            <person name="Mangin B."/>
            <person name="Burke J.M."/>
            <person name="Salse J."/>
            <person name="Munos S."/>
            <person name="Vincourt P."/>
            <person name="Rieseberg L.H."/>
            <person name="Langlade N.B."/>
        </authorList>
    </citation>
    <scope>NUCLEOTIDE SEQUENCE [LARGE SCALE GENOMIC DNA]</scope>
    <source>
        <strain evidence="4">cv. SF193</strain>
        <tissue evidence="2">Leaves</tissue>
    </source>
</reference>
<sequence length="107" mass="11649">MAHQPWGGFQQWNSTSSPWAGPPCPCPTAPSRPTNMNNSNGNGILGPHPAQAHHVAYTPTDIEQALYTMSLNQQDPTHYMDTGATGNMTHNSGLQDPDPYPPVQQQR</sequence>
<feature type="compositionally biased region" description="Pro residues" evidence="1">
    <location>
        <begin position="20"/>
        <end position="30"/>
    </location>
</feature>
<keyword evidence="4" id="KW-1185">Reference proteome</keyword>
<evidence type="ECO:0000256" key="1">
    <source>
        <dbReference type="SAM" id="MobiDB-lite"/>
    </source>
</evidence>
<reference evidence="2" key="3">
    <citation type="submission" date="2020-06" db="EMBL/GenBank/DDBJ databases">
        <title>Helianthus annuus Genome sequencing and assembly Release 2.</title>
        <authorList>
            <person name="Gouzy J."/>
            <person name="Langlade N."/>
            <person name="Munos S."/>
        </authorList>
    </citation>
    <scope>NUCLEOTIDE SEQUENCE</scope>
    <source>
        <tissue evidence="2">Leaves</tissue>
    </source>
</reference>
<dbReference type="EMBL" id="CM007903">
    <property type="protein sequence ID" value="OTF99790.1"/>
    <property type="molecule type" value="Genomic_DNA"/>
</dbReference>
<feature type="compositionally biased region" description="Pro residues" evidence="1">
    <location>
        <begin position="98"/>
        <end position="107"/>
    </location>
</feature>
<dbReference type="Proteomes" id="UP000215914">
    <property type="component" value="Chromosome 14"/>
</dbReference>
<evidence type="ECO:0000313" key="3">
    <source>
        <dbReference type="EMBL" id="OTF99790.1"/>
    </source>
</evidence>
<reference evidence="3" key="2">
    <citation type="submission" date="2017-02" db="EMBL/GenBank/DDBJ databases">
        <title>Sunflower complete genome.</title>
        <authorList>
            <person name="Langlade N."/>
            <person name="Munos S."/>
        </authorList>
    </citation>
    <scope>NUCLEOTIDE SEQUENCE [LARGE SCALE GENOMIC DNA]</scope>
    <source>
        <tissue evidence="3">Leaves</tissue>
    </source>
</reference>